<feature type="compositionally biased region" description="Basic residues" evidence="1">
    <location>
        <begin position="414"/>
        <end position="426"/>
    </location>
</feature>
<feature type="compositionally biased region" description="Polar residues" evidence="1">
    <location>
        <begin position="287"/>
        <end position="299"/>
    </location>
</feature>
<dbReference type="HOGENOM" id="CLU_499026_0_0_1"/>
<accession>V3ZT62</accession>
<feature type="compositionally biased region" description="Basic and acidic residues" evidence="1">
    <location>
        <begin position="21"/>
        <end position="36"/>
    </location>
</feature>
<dbReference type="Proteomes" id="UP000030746">
    <property type="component" value="Unassembled WGS sequence"/>
</dbReference>
<dbReference type="KEGG" id="lgi:LOTGIDRAFT_229596"/>
<keyword evidence="3" id="KW-1185">Reference proteome</keyword>
<protein>
    <submittedName>
        <fullName evidence="2">Uncharacterized protein</fullName>
    </submittedName>
</protein>
<evidence type="ECO:0000313" key="3">
    <source>
        <dbReference type="Proteomes" id="UP000030746"/>
    </source>
</evidence>
<feature type="compositionally biased region" description="Polar residues" evidence="1">
    <location>
        <begin position="218"/>
        <end position="229"/>
    </location>
</feature>
<dbReference type="GeneID" id="20248056"/>
<reference evidence="2 3" key="1">
    <citation type="journal article" date="2013" name="Nature">
        <title>Insights into bilaterian evolution from three spiralian genomes.</title>
        <authorList>
            <person name="Simakov O."/>
            <person name="Marletaz F."/>
            <person name="Cho S.J."/>
            <person name="Edsinger-Gonzales E."/>
            <person name="Havlak P."/>
            <person name="Hellsten U."/>
            <person name="Kuo D.H."/>
            <person name="Larsson T."/>
            <person name="Lv J."/>
            <person name="Arendt D."/>
            <person name="Savage R."/>
            <person name="Osoegawa K."/>
            <person name="de Jong P."/>
            <person name="Grimwood J."/>
            <person name="Chapman J.A."/>
            <person name="Shapiro H."/>
            <person name="Aerts A."/>
            <person name="Otillar R.P."/>
            <person name="Terry A.Y."/>
            <person name="Boore J.L."/>
            <person name="Grigoriev I.V."/>
            <person name="Lindberg D.R."/>
            <person name="Seaver E.C."/>
            <person name="Weisblat D.A."/>
            <person name="Putnam N.H."/>
            <person name="Rokhsar D.S."/>
        </authorList>
    </citation>
    <scope>NUCLEOTIDE SEQUENCE [LARGE SCALE GENOMIC DNA]</scope>
</reference>
<name>V3ZT62_LOTGI</name>
<feature type="compositionally biased region" description="Basic and acidic residues" evidence="1">
    <location>
        <begin position="271"/>
        <end position="282"/>
    </location>
</feature>
<gene>
    <name evidence="2" type="ORF">LOTGIDRAFT_229596</name>
</gene>
<feature type="region of interest" description="Disordered" evidence="1">
    <location>
        <begin position="95"/>
        <end position="119"/>
    </location>
</feature>
<feature type="region of interest" description="Disordered" evidence="1">
    <location>
        <begin position="269"/>
        <end position="327"/>
    </location>
</feature>
<feature type="region of interest" description="Disordered" evidence="1">
    <location>
        <begin position="180"/>
        <end position="257"/>
    </location>
</feature>
<proteinExistence type="predicted"/>
<evidence type="ECO:0000256" key="1">
    <source>
        <dbReference type="SAM" id="MobiDB-lite"/>
    </source>
</evidence>
<feature type="region of interest" description="Disordered" evidence="1">
    <location>
        <begin position="21"/>
        <end position="57"/>
    </location>
</feature>
<organism evidence="2 3">
    <name type="scientific">Lottia gigantea</name>
    <name type="common">Giant owl limpet</name>
    <dbReference type="NCBI Taxonomy" id="225164"/>
    <lineage>
        <taxon>Eukaryota</taxon>
        <taxon>Metazoa</taxon>
        <taxon>Spiralia</taxon>
        <taxon>Lophotrochozoa</taxon>
        <taxon>Mollusca</taxon>
        <taxon>Gastropoda</taxon>
        <taxon>Patellogastropoda</taxon>
        <taxon>Lottioidea</taxon>
        <taxon>Lottiidae</taxon>
        <taxon>Lottia</taxon>
    </lineage>
</organism>
<evidence type="ECO:0000313" key="2">
    <source>
        <dbReference type="EMBL" id="ESO84086.1"/>
    </source>
</evidence>
<dbReference type="RefSeq" id="XP_009065214.1">
    <property type="nucleotide sequence ID" value="XM_009066966.1"/>
</dbReference>
<sequence length="546" mass="60957">MIRQRFATRVTTKRAFVLDLKDDDSKPIEKSTEEKNSTSNTSFDIGTPDIPDVDSNKNENVENIRNCEEDFCTPNSPLNCTGVLNEILKHPPLGTSTPRIAVPQNRSKQPNHYPKSLFRNTSSKLNQCSPIRKYAIIKPSSQIHTSPKKAKWRPAEDVPITAKLKNTFSCSYSSTKTVSEQSVTSPVKEVQDVPVTPNSQSSDTCSASPSPEVPIQNKVLQESVKSVTASEPHRSTKSKGLRSPKVNKIAKLRPRSALSSPISIEIPALKSQKEKTPSESRIKHISLSKSAIKQVSIDSESPIPEASQGTKSEKKSKGTKSKNKVPREVKLLMEQCYKMENLKSHYHADTGEVEFEQYTRSHKPVCYNVDTMLAKFDKQSVPKKRIAKSQSDVYNFSGCTVGKKGQPKPPKSSKSPKKKTTSKSKKNIPEDSGNSSSSFNIKRKKSATKVISDDDDGNIFIQKKRKVSKDSDSGYCKETGGTKDPKKKPNAVRSKRSLYTRNYDDFDYDISPSTSTTSNENHFVKSMKHLVKKTDFRKMRKTSKKS</sequence>
<dbReference type="CTD" id="20248056"/>
<feature type="compositionally biased region" description="Polar residues" evidence="1">
    <location>
        <begin position="95"/>
        <end position="110"/>
    </location>
</feature>
<feature type="compositionally biased region" description="Basic residues" evidence="1">
    <location>
        <begin position="485"/>
        <end position="498"/>
    </location>
</feature>
<dbReference type="AlphaFoldDB" id="V3ZT62"/>
<feature type="compositionally biased region" description="Polar residues" evidence="1">
    <location>
        <begin position="196"/>
        <end position="209"/>
    </location>
</feature>
<dbReference type="EMBL" id="KB203566">
    <property type="protein sequence ID" value="ESO84086.1"/>
    <property type="molecule type" value="Genomic_DNA"/>
</dbReference>
<feature type="region of interest" description="Disordered" evidence="1">
    <location>
        <begin position="397"/>
        <end position="498"/>
    </location>
</feature>